<evidence type="ECO:0000256" key="8">
    <source>
        <dbReference type="ARBA" id="ARBA00047899"/>
    </source>
</evidence>
<dbReference type="Gene3D" id="3.30.200.20">
    <property type="entry name" value="Phosphorylase Kinase, domain 1"/>
    <property type="match status" value="1"/>
</dbReference>
<evidence type="ECO:0000256" key="2">
    <source>
        <dbReference type="ARBA" id="ARBA00012513"/>
    </source>
</evidence>
<reference evidence="12" key="1">
    <citation type="submission" date="2025-08" db="UniProtKB">
        <authorList>
            <consortium name="Ensembl"/>
        </authorList>
    </citation>
    <scope>IDENTIFICATION</scope>
</reference>
<dbReference type="Gene3D" id="1.10.510.10">
    <property type="entry name" value="Transferase(Phosphotransferase) domain 1"/>
    <property type="match status" value="1"/>
</dbReference>
<dbReference type="SUPFAM" id="SSF56112">
    <property type="entry name" value="Protein kinase-like (PK-like)"/>
    <property type="match status" value="1"/>
</dbReference>
<dbReference type="OMA" id="CHRWEEY"/>
<dbReference type="STRING" id="30732.ENSOMEP00000024566"/>
<dbReference type="InterPro" id="IPR008271">
    <property type="entry name" value="Ser/Thr_kinase_AS"/>
</dbReference>
<organism evidence="12 13">
    <name type="scientific">Oryzias melastigma</name>
    <name type="common">Marine medaka</name>
    <dbReference type="NCBI Taxonomy" id="30732"/>
    <lineage>
        <taxon>Eukaryota</taxon>
        <taxon>Metazoa</taxon>
        <taxon>Chordata</taxon>
        <taxon>Craniata</taxon>
        <taxon>Vertebrata</taxon>
        <taxon>Euteleostomi</taxon>
        <taxon>Actinopterygii</taxon>
        <taxon>Neopterygii</taxon>
        <taxon>Teleostei</taxon>
        <taxon>Neoteleostei</taxon>
        <taxon>Acanthomorphata</taxon>
        <taxon>Ovalentaria</taxon>
        <taxon>Atherinomorphae</taxon>
        <taxon>Beloniformes</taxon>
        <taxon>Adrianichthyidae</taxon>
        <taxon>Oryziinae</taxon>
        <taxon>Oryzias</taxon>
    </lineage>
</organism>
<sequence length="428" mass="47652">MNAADNSSRDPPLGSTFSSAPNLESDINANAYRPVYENGTDHNVNLQSAALRGASDPSSYPSTEYPGLARRRFIRRSLWVSDQDEDTADFINSSPALNIDLRSIVDRSRSRALHGACVLLETSCAGSQADPRGSAESASAEKGEPDRQSQSKQEVVPSDVTGKAGSDENEEEPGMKAVSTSPGGRFLKFDIELGRGSFKTVYKGLDTDTWVEVAWCELQERKLSKVERQRFKEEAEMLKALQHPNIVRFYDFWESPLKGKKCIVLVTELMTSGTLKTYLKRFKVMKPKVLRSWCRQILKGLHFLHTRTPPIIHRDLKCDNIFITGPTGSVKIGDLGLATLKRASFAKSVIGTPEFMAPEMYEEHYDEAVDVYAFGMCMLEMATSEYPYSECQNAAQIYRKVTSILHQGPPKSCLLCRRHGCEIVGGRS</sequence>
<evidence type="ECO:0000256" key="6">
    <source>
        <dbReference type="ARBA" id="ARBA00022777"/>
    </source>
</evidence>
<protein>
    <recommendedName>
        <fullName evidence="2">non-specific serine/threonine protein kinase</fullName>
        <ecNumber evidence="2">2.7.11.1</ecNumber>
    </recommendedName>
</protein>
<evidence type="ECO:0000313" key="12">
    <source>
        <dbReference type="Ensembl" id="ENSOMEP00000024566.1"/>
    </source>
</evidence>
<dbReference type="GO" id="GO:0005524">
    <property type="term" value="F:ATP binding"/>
    <property type="evidence" value="ECO:0007669"/>
    <property type="project" value="UniProtKB-KW"/>
</dbReference>
<evidence type="ECO:0000256" key="1">
    <source>
        <dbReference type="ARBA" id="ARBA00001946"/>
    </source>
</evidence>
<dbReference type="InterPro" id="IPR011009">
    <property type="entry name" value="Kinase-like_dom_sf"/>
</dbReference>
<dbReference type="Ensembl" id="ENSOMET00000009340.1">
    <property type="protein sequence ID" value="ENSOMEP00000024566.1"/>
    <property type="gene ID" value="ENSOMEG00000005282.1"/>
</dbReference>
<dbReference type="PROSITE" id="PS00108">
    <property type="entry name" value="PROTEIN_KINASE_ST"/>
    <property type="match status" value="1"/>
</dbReference>
<accession>A0A3B3D3X5</accession>
<evidence type="ECO:0000256" key="4">
    <source>
        <dbReference type="ARBA" id="ARBA00022679"/>
    </source>
</evidence>
<dbReference type="FunFam" id="3.30.200.20:FF:000494">
    <property type="entry name" value="serine/threonine-protein kinase WNK2 isoform X2"/>
    <property type="match status" value="1"/>
</dbReference>
<dbReference type="EC" id="2.7.11.1" evidence="2"/>
<feature type="region of interest" description="Disordered" evidence="10">
    <location>
        <begin position="126"/>
        <end position="181"/>
    </location>
</feature>
<comment type="catalytic activity">
    <reaction evidence="9">
        <text>L-seryl-[protein] + ATP = O-phospho-L-seryl-[protein] + ADP + H(+)</text>
        <dbReference type="Rhea" id="RHEA:17989"/>
        <dbReference type="Rhea" id="RHEA-COMP:9863"/>
        <dbReference type="Rhea" id="RHEA-COMP:11604"/>
        <dbReference type="ChEBI" id="CHEBI:15378"/>
        <dbReference type="ChEBI" id="CHEBI:29999"/>
        <dbReference type="ChEBI" id="CHEBI:30616"/>
        <dbReference type="ChEBI" id="CHEBI:83421"/>
        <dbReference type="ChEBI" id="CHEBI:456216"/>
        <dbReference type="EC" id="2.7.11.1"/>
    </reaction>
</comment>
<keyword evidence="4" id="KW-0808">Transferase</keyword>
<feature type="domain" description="Protein kinase" evidence="11">
    <location>
        <begin position="187"/>
        <end position="428"/>
    </location>
</feature>
<dbReference type="PROSITE" id="PS50011">
    <property type="entry name" value="PROTEIN_KINASE_DOM"/>
    <property type="match status" value="1"/>
</dbReference>
<feature type="region of interest" description="Disordered" evidence="10">
    <location>
        <begin position="1"/>
        <end position="25"/>
    </location>
</feature>
<dbReference type="CDD" id="cd13983">
    <property type="entry name" value="STKc_WNK"/>
    <property type="match status" value="1"/>
</dbReference>
<feature type="compositionally biased region" description="Polar residues" evidence="10">
    <location>
        <begin position="15"/>
        <end position="25"/>
    </location>
</feature>
<dbReference type="GO" id="GO:0004674">
    <property type="term" value="F:protein serine/threonine kinase activity"/>
    <property type="evidence" value="ECO:0007669"/>
    <property type="project" value="UniProtKB-KW"/>
</dbReference>
<evidence type="ECO:0000256" key="10">
    <source>
        <dbReference type="SAM" id="MobiDB-lite"/>
    </source>
</evidence>
<dbReference type="SMART" id="SM00220">
    <property type="entry name" value="S_TKc"/>
    <property type="match status" value="1"/>
</dbReference>
<dbReference type="InterPro" id="IPR000719">
    <property type="entry name" value="Prot_kinase_dom"/>
</dbReference>
<evidence type="ECO:0000256" key="5">
    <source>
        <dbReference type="ARBA" id="ARBA00022741"/>
    </source>
</evidence>
<evidence type="ECO:0000313" key="13">
    <source>
        <dbReference type="Proteomes" id="UP000261560"/>
    </source>
</evidence>
<comment type="catalytic activity">
    <reaction evidence="8">
        <text>L-threonyl-[protein] + ATP = O-phospho-L-threonyl-[protein] + ADP + H(+)</text>
        <dbReference type="Rhea" id="RHEA:46608"/>
        <dbReference type="Rhea" id="RHEA-COMP:11060"/>
        <dbReference type="Rhea" id="RHEA-COMP:11605"/>
        <dbReference type="ChEBI" id="CHEBI:15378"/>
        <dbReference type="ChEBI" id="CHEBI:30013"/>
        <dbReference type="ChEBI" id="CHEBI:30616"/>
        <dbReference type="ChEBI" id="CHEBI:61977"/>
        <dbReference type="ChEBI" id="CHEBI:456216"/>
        <dbReference type="EC" id="2.7.11.1"/>
    </reaction>
</comment>
<keyword evidence="3" id="KW-0723">Serine/threonine-protein kinase</keyword>
<dbReference type="AlphaFoldDB" id="A0A3B3D3X5"/>
<keyword evidence="6" id="KW-0418">Kinase</keyword>
<proteinExistence type="predicted"/>
<reference evidence="12" key="2">
    <citation type="submission" date="2025-09" db="UniProtKB">
        <authorList>
            <consortium name="Ensembl"/>
        </authorList>
    </citation>
    <scope>IDENTIFICATION</scope>
</reference>
<dbReference type="GeneTree" id="ENSGT00940000157161"/>
<evidence type="ECO:0000256" key="7">
    <source>
        <dbReference type="ARBA" id="ARBA00022840"/>
    </source>
</evidence>
<keyword evidence="5" id="KW-0547">Nucleotide-binding</keyword>
<feature type="compositionally biased region" description="Basic and acidic residues" evidence="10">
    <location>
        <begin position="139"/>
        <end position="149"/>
    </location>
</feature>
<comment type="cofactor">
    <cofactor evidence="1">
        <name>Mg(2+)</name>
        <dbReference type="ChEBI" id="CHEBI:18420"/>
    </cofactor>
</comment>
<dbReference type="FunFam" id="1.10.510.10:FF:000006">
    <property type="entry name" value="Serine/threonine-protein kinase WNK1 isoform 2"/>
    <property type="match status" value="1"/>
</dbReference>
<keyword evidence="7" id="KW-0067">ATP-binding</keyword>
<evidence type="ECO:0000259" key="11">
    <source>
        <dbReference type="PROSITE" id="PS50011"/>
    </source>
</evidence>
<dbReference type="PaxDb" id="30732-ENSOMEP00000024566"/>
<dbReference type="Pfam" id="PF00069">
    <property type="entry name" value="Pkinase"/>
    <property type="match status" value="1"/>
</dbReference>
<evidence type="ECO:0000256" key="9">
    <source>
        <dbReference type="ARBA" id="ARBA00048679"/>
    </source>
</evidence>
<keyword evidence="13" id="KW-1185">Reference proteome</keyword>
<evidence type="ECO:0000256" key="3">
    <source>
        <dbReference type="ARBA" id="ARBA00022527"/>
    </source>
</evidence>
<name>A0A3B3D3X5_ORYME</name>
<dbReference type="PANTHER" id="PTHR13902">
    <property type="entry name" value="SERINE/THREONINE-PROTEIN KINASE WNK WITH NO LYSINE -RELATED"/>
    <property type="match status" value="1"/>
</dbReference>
<dbReference type="Proteomes" id="UP000261560">
    <property type="component" value="Unplaced"/>
</dbReference>
<dbReference type="InterPro" id="IPR050588">
    <property type="entry name" value="WNK_Ser-Thr_kinase"/>
</dbReference>